<dbReference type="Gene3D" id="3.30.420.40">
    <property type="match status" value="2"/>
</dbReference>
<evidence type="ECO:0000313" key="2">
    <source>
        <dbReference type="Proteomes" id="UP001236723"/>
    </source>
</evidence>
<dbReference type="Proteomes" id="UP001236723">
    <property type="component" value="Unassembled WGS sequence"/>
</dbReference>
<evidence type="ECO:0000313" key="1">
    <source>
        <dbReference type="EMBL" id="MDQ0351998.1"/>
    </source>
</evidence>
<gene>
    <name evidence="1" type="ORF">J2R98_001830</name>
</gene>
<dbReference type="Pfam" id="PF11104">
    <property type="entry name" value="PilM_2"/>
    <property type="match status" value="1"/>
</dbReference>
<dbReference type="Gene3D" id="3.30.1490.300">
    <property type="match status" value="1"/>
</dbReference>
<dbReference type="InterPro" id="IPR005883">
    <property type="entry name" value="PilM"/>
</dbReference>
<accession>A0ABU0DU56</accession>
<proteinExistence type="predicted"/>
<organism evidence="1 2">
    <name type="scientific">Alkalibacillus filiformis</name>
    <dbReference type="NCBI Taxonomy" id="200990"/>
    <lineage>
        <taxon>Bacteria</taxon>
        <taxon>Bacillati</taxon>
        <taxon>Bacillota</taxon>
        <taxon>Bacilli</taxon>
        <taxon>Bacillales</taxon>
        <taxon>Bacillaceae</taxon>
        <taxon>Alkalibacillus</taxon>
    </lineage>
</organism>
<comment type="caution">
    <text evidence="1">The sequence shown here is derived from an EMBL/GenBank/DDBJ whole genome shotgun (WGS) entry which is preliminary data.</text>
</comment>
<keyword evidence="2" id="KW-1185">Reference proteome</keyword>
<reference evidence="1 2" key="1">
    <citation type="submission" date="2023-07" db="EMBL/GenBank/DDBJ databases">
        <title>Genomic Encyclopedia of Type Strains, Phase IV (KMG-IV): sequencing the most valuable type-strain genomes for metagenomic binning, comparative biology and taxonomic classification.</title>
        <authorList>
            <person name="Goeker M."/>
        </authorList>
    </citation>
    <scope>NUCLEOTIDE SEQUENCE [LARGE SCALE GENOMIC DNA]</scope>
    <source>
        <strain evidence="1 2">DSM 15448</strain>
    </source>
</reference>
<sequence>MSNKKVVNLEIKDYVIRFTESKKGSSSISRLGEHFLPTGIVKNGVIEDFDQFVKILKTVVKKWRLKRKNVRFIMPDSLVFIRRETVPLNVDKDEVKKHIYFNIGDTIHLPFDSSVVEVVYIRELEEHHEVSMISTDQAVANQYDEALDLASVTVEAIDISPLCYYRLLHSNELVKQDDHLLLIQYQVDRVTFSAFVQNTPIFLQEFDLESSEFVTEQLGPTLSKEDFNKQTVMEELDDMNIEVERVERFYQFMMNDYEQKFTTIAVVGDHPYLEEIVSTMSEGYETPIVQLTDNNVKGPKEMGVEFKFHNVYGLALKGGR</sequence>
<dbReference type="EMBL" id="JAUSUP010000004">
    <property type="protein sequence ID" value="MDQ0351998.1"/>
    <property type="molecule type" value="Genomic_DNA"/>
</dbReference>
<name>A0ABU0DU56_9BACI</name>
<protein>
    <submittedName>
        <fullName evidence="1">Type IV pilus assembly protein PilM</fullName>
    </submittedName>
</protein>
<dbReference type="RefSeq" id="WP_307068180.1">
    <property type="nucleotide sequence ID" value="NZ_JAUSUP010000004.1"/>
</dbReference>